<dbReference type="AlphaFoldDB" id="A0AAV8TEI2"/>
<reference evidence="1 2" key="1">
    <citation type="submission" date="2021-09" db="EMBL/GenBank/DDBJ databases">
        <title>Genomic insights and catalytic innovation underlie evolution of tropane alkaloids biosynthesis.</title>
        <authorList>
            <person name="Wang Y.-J."/>
            <person name="Tian T."/>
            <person name="Huang J.-P."/>
            <person name="Huang S.-X."/>
        </authorList>
    </citation>
    <scope>NUCLEOTIDE SEQUENCE [LARGE SCALE GENOMIC DNA]</scope>
    <source>
        <strain evidence="1">KIB-2018</strain>
        <tissue evidence="1">Leaf</tissue>
    </source>
</reference>
<organism evidence="1 2">
    <name type="scientific">Erythroxylum novogranatense</name>
    <dbReference type="NCBI Taxonomy" id="1862640"/>
    <lineage>
        <taxon>Eukaryota</taxon>
        <taxon>Viridiplantae</taxon>
        <taxon>Streptophyta</taxon>
        <taxon>Embryophyta</taxon>
        <taxon>Tracheophyta</taxon>
        <taxon>Spermatophyta</taxon>
        <taxon>Magnoliopsida</taxon>
        <taxon>eudicotyledons</taxon>
        <taxon>Gunneridae</taxon>
        <taxon>Pentapetalae</taxon>
        <taxon>rosids</taxon>
        <taxon>fabids</taxon>
        <taxon>Malpighiales</taxon>
        <taxon>Erythroxylaceae</taxon>
        <taxon>Erythroxylum</taxon>
    </lineage>
</organism>
<proteinExistence type="predicted"/>
<gene>
    <name evidence="1" type="ORF">K2173_011993</name>
</gene>
<dbReference type="Proteomes" id="UP001159364">
    <property type="component" value="Linkage Group LG05"/>
</dbReference>
<sequence length="63" mass="7490">MKEKVGHMKLLRDQAVSLYLGMAKEIKLTRSQQIIRFINMKEGQRFKMLPKFFVHNPRTISLN</sequence>
<dbReference type="EMBL" id="JAIWQS010000005">
    <property type="protein sequence ID" value="KAJ8765296.1"/>
    <property type="molecule type" value="Genomic_DNA"/>
</dbReference>
<name>A0AAV8TEI2_9ROSI</name>
<comment type="caution">
    <text evidence="1">The sequence shown here is derived from an EMBL/GenBank/DDBJ whole genome shotgun (WGS) entry which is preliminary data.</text>
</comment>
<keyword evidence="2" id="KW-1185">Reference proteome</keyword>
<protein>
    <submittedName>
        <fullName evidence="1">Uncharacterized protein</fullName>
    </submittedName>
</protein>
<accession>A0AAV8TEI2</accession>
<evidence type="ECO:0000313" key="2">
    <source>
        <dbReference type="Proteomes" id="UP001159364"/>
    </source>
</evidence>
<evidence type="ECO:0000313" key="1">
    <source>
        <dbReference type="EMBL" id="KAJ8765296.1"/>
    </source>
</evidence>